<dbReference type="AlphaFoldDB" id="A0A815PCA4"/>
<comment type="caution">
    <text evidence="1">The sequence shown here is derived from an EMBL/GenBank/DDBJ whole genome shotgun (WGS) entry which is preliminary data.</text>
</comment>
<accession>A0A815PCA4</accession>
<dbReference type="Proteomes" id="UP000663889">
    <property type="component" value="Unassembled WGS sequence"/>
</dbReference>
<reference evidence="1" key="1">
    <citation type="submission" date="2021-02" db="EMBL/GenBank/DDBJ databases">
        <authorList>
            <person name="Nowell W R."/>
        </authorList>
    </citation>
    <scope>NUCLEOTIDE SEQUENCE</scope>
</reference>
<sequence length="94" mass="10825">MSNGPNGLEVNIVKDNVLIRNYIAEYLVNDLTSDIQYKIRVATVNEFDPEEFLKTEPTRIKEQNTYISIDVSWLQPDEFGPKGTLFILSTFIKI</sequence>
<protein>
    <submittedName>
        <fullName evidence="1">Uncharacterized protein</fullName>
    </submittedName>
</protein>
<evidence type="ECO:0000313" key="1">
    <source>
        <dbReference type="EMBL" id="CAF1446951.1"/>
    </source>
</evidence>
<feature type="non-terminal residue" evidence="1">
    <location>
        <position position="1"/>
    </location>
</feature>
<proteinExistence type="predicted"/>
<organism evidence="1 2">
    <name type="scientific">Rotaria sordida</name>
    <dbReference type="NCBI Taxonomy" id="392033"/>
    <lineage>
        <taxon>Eukaryota</taxon>
        <taxon>Metazoa</taxon>
        <taxon>Spiralia</taxon>
        <taxon>Gnathifera</taxon>
        <taxon>Rotifera</taxon>
        <taxon>Eurotatoria</taxon>
        <taxon>Bdelloidea</taxon>
        <taxon>Philodinida</taxon>
        <taxon>Philodinidae</taxon>
        <taxon>Rotaria</taxon>
    </lineage>
</organism>
<gene>
    <name evidence="1" type="ORF">SEV965_LOCUS33500</name>
</gene>
<dbReference type="EMBL" id="CAJNOU010004582">
    <property type="protein sequence ID" value="CAF1446951.1"/>
    <property type="molecule type" value="Genomic_DNA"/>
</dbReference>
<evidence type="ECO:0000313" key="2">
    <source>
        <dbReference type="Proteomes" id="UP000663889"/>
    </source>
</evidence>
<name>A0A815PCA4_9BILA</name>